<protein>
    <submittedName>
        <fullName evidence="1">Uncharacterized protein</fullName>
    </submittedName>
</protein>
<gene>
    <name evidence="1" type="primary">TPCUP00021</name>
</gene>
<dbReference type="EMBL" id="LC473083">
    <property type="protein sequence ID" value="BBJ25236.1"/>
    <property type="molecule type" value="Genomic_DNA"/>
</dbReference>
<geneLocation type="plasmid" evidence="1">
    <name>pTZC1</name>
</geneLocation>
<sequence>MGSGIELEVVRTLNSLRQIWDPDSEWSTYRFERSAQAFPDVRLVNRGTEGEPIAIGIELKGWWMLAKEKVPSLRYQVSPDACTDWDLVCCVPWHLDSAVSGVPVVAEPWVESAKYAAEWRDYWWTNIKETDGSAELEYPADATPYPSKADRVTVHPVNDGGGNFGRLPRCRPLMDSFVESTMRVPILGIETRAWVHFLKLHSESAGSDAVIEKMQRQLKQLDKNVAPDQAERILEQLRELAELLP</sequence>
<name>A0A5K7U718_CUTAC</name>
<organism evidence="1">
    <name type="scientific">Cutibacterium acnes</name>
    <name type="common">Propionibacterium acnes</name>
    <dbReference type="NCBI Taxonomy" id="1747"/>
    <lineage>
        <taxon>Bacteria</taxon>
        <taxon>Bacillati</taxon>
        <taxon>Actinomycetota</taxon>
        <taxon>Actinomycetes</taxon>
        <taxon>Propionibacteriales</taxon>
        <taxon>Propionibacteriaceae</taxon>
        <taxon>Cutibacterium</taxon>
    </lineage>
</organism>
<keyword evidence="1" id="KW-0614">Plasmid</keyword>
<dbReference type="AlphaFoldDB" id="A0A5K7U718"/>
<reference evidence="1" key="1">
    <citation type="submission" date="2019-03" db="EMBL/GenBank/DDBJ databases">
        <title>Identification of a transferable multidrug resistance plasmid carrying novel macrolide-clindamycin resistance gene erm(50) in Cutibacterium acnes.</title>
        <authorList>
            <person name="Aoki S."/>
            <person name="Nakase K."/>
            <person name="Nakaminami H."/>
            <person name="Wajima T."/>
            <person name="Hayashi N."/>
            <person name="Noguchi N."/>
        </authorList>
    </citation>
    <scope>NUCLEOTIDE SEQUENCE</scope>
    <source>
        <strain evidence="1">TP-CU389</strain>
        <plasmid evidence="1">pTZC1</plasmid>
    </source>
</reference>
<proteinExistence type="predicted"/>
<accession>A0A5K7U718</accession>
<evidence type="ECO:0000313" key="1">
    <source>
        <dbReference type="EMBL" id="BBJ25236.1"/>
    </source>
</evidence>